<evidence type="ECO:0000259" key="2">
    <source>
        <dbReference type="PROSITE" id="PS50975"/>
    </source>
</evidence>
<reference evidence="4" key="1">
    <citation type="journal article" date="2019" name="Int. J. Syst. Evol. Microbiol.">
        <title>The Global Catalogue of Microorganisms (GCM) 10K type strain sequencing project: providing services to taxonomists for standard genome sequencing and annotation.</title>
        <authorList>
            <consortium name="The Broad Institute Genomics Platform"/>
            <consortium name="The Broad Institute Genome Sequencing Center for Infectious Disease"/>
            <person name="Wu L."/>
            <person name="Ma J."/>
        </authorList>
    </citation>
    <scope>NUCLEOTIDE SEQUENCE [LARGE SCALE GENOMIC DNA]</scope>
    <source>
        <strain evidence="4">CECT 7956</strain>
    </source>
</reference>
<evidence type="ECO:0000313" key="4">
    <source>
        <dbReference type="Proteomes" id="UP001595616"/>
    </source>
</evidence>
<keyword evidence="4" id="KW-1185">Reference proteome</keyword>
<evidence type="ECO:0000256" key="1">
    <source>
        <dbReference type="PROSITE-ProRule" id="PRU00409"/>
    </source>
</evidence>
<dbReference type="Proteomes" id="UP001595616">
    <property type="component" value="Unassembled WGS sequence"/>
</dbReference>
<keyword evidence="1" id="KW-0547">Nucleotide-binding</keyword>
<dbReference type="RefSeq" id="WP_379837761.1">
    <property type="nucleotide sequence ID" value="NZ_JBHRYQ010000001.1"/>
</dbReference>
<sequence>MMKLKIWALKVFKFEFWPWQVFYLPLIPYYLYLALKNRDLFFPANVNTSLKAGGFFKENKAEVLLNISEKYLPKSILVENTHAQIDTSALNFPMVAKPVSGQRGKGVTKILDNSQLSVYQKSSIEPFVLQEFVDYPIELAVLYSRLPGQAKGIVSSVTSKEFLTMEGDGQQSIKELVLEKPRTAMLWETLQKNVKINWEQILDKGEKKLLEPIGNHCRGTVFLNEKNIDKEKLANVCDEILKDFEGFHYGRFDMKVSSVSELYAGKGIQVLELNGVNADAAHIFDPNYSLFQAYSDVMWHWNRLSEISLANIKNGERIKSAHNLFSFYKIVFPKESALAT</sequence>
<proteinExistence type="predicted"/>
<dbReference type="InterPro" id="IPR011761">
    <property type="entry name" value="ATP-grasp"/>
</dbReference>
<name>A0ABV7YXN3_9BACT</name>
<organism evidence="3 4">
    <name type="scientific">Lacihabitans lacunae</name>
    <dbReference type="NCBI Taxonomy" id="1028214"/>
    <lineage>
        <taxon>Bacteria</taxon>
        <taxon>Pseudomonadati</taxon>
        <taxon>Bacteroidota</taxon>
        <taxon>Cytophagia</taxon>
        <taxon>Cytophagales</taxon>
        <taxon>Leadbetterellaceae</taxon>
        <taxon>Lacihabitans</taxon>
    </lineage>
</organism>
<evidence type="ECO:0000313" key="3">
    <source>
        <dbReference type="EMBL" id="MFC3811077.1"/>
    </source>
</evidence>
<dbReference type="PROSITE" id="PS50975">
    <property type="entry name" value="ATP_GRASP"/>
    <property type="match status" value="1"/>
</dbReference>
<comment type="caution">
    <text evidence="3">The sequence shown here is derived from an EMBL/GenBank/DDBJ whole genome shotgun (WGS) entry which is preliminary data.</text>
</comment>
<feature type="domain" description="ATP-grasp" evidence="2">
    <location>
        <begin position="62"/>
        <end position="299"/>
    </location>
</feature>
<keyword evidence="1" id="KW-0067">ATP-binding</keyword>
<gene>
    <name evidence="3" type="ORF">ACFOOI_10460</name>
</gene>
<accession>A0ABV7YXN3</accession>
<dbReference type="EMBL" id="JBHRYQ010000001">
    <property type="protein sequence ID" value="MFC3811077.1"/>
    <property type="molecule type" value="Genomic_DNA"/>
</dbReference>
<protein>
    <recommendedName>
        <fullName evidence="2">ATP-grasp domain-containing protein</fullName>
    </recommendedName>
</protein>
<dbReference type="SUPFAM" id="SSF56059">
    <property type="entry name" value="Glutathione synthetase ATP-binding domain-like"/>
    <property type="match status" value="1"/>
</dbReference>